<dbReference type="AlphaFoldDB" id="A0A6C0KLV8"/>
<proteinExistence type="predicted"/>
<accession>A0A6C0KLV8</accession>
<dbReference type="EMBL" id="MN740901">
    <property type="protein sequence ID" value="QHU17324.1"/>
    <property type="molecule type" value="Genomic_DNA"/>
</dbReference>
<keyword evidence="1" id="KW-0472">Membrane</keyword>
<sequence>MKRRMDYVNRVRKNSNGGGGEIDLSRDPDNTQNLACGITLLCSGMEKINHIIEKKQSVPVLKSSWNIQKLTLVLFMLLVCVIVIMCR</sequence>
<name>A0A6C0KLV8_9ZZZZ</name>
<evidence type="ECO:0000313" key="2">
    <source>
        <dbReference type="EMBL" id="QHU17324.1"/>
    </source>
</evidence>
<protein>
    <submittedName>
        <fullName evidence="2">Uncharacterized protein</fullName>
    </submittedName>
</protein>
<reference evidence="2" key="1">
    <citation type="journal article" date="2020" name="Nature">
        <title>Giant virus diversity and host interactions through global metagenomics.</title>
        <authorList>
            <person name="Schulz F."/>
            <person name="Roux S."/>
            <person name="Paez-Espino D."/>
            <person name="Jungbluth S."/>
            <person name="Walsh D.A."/>
            <person name="Denef V.J."/>
            <person name="McMahon K.D."/>
            <person name="Konstantinidis K.T."/>
            <person name="Eloe-Fadrosh E.A."/>
            <person name="Kyrpides N.C."/>
            <person name="Woyke T."/>
        </authorList>
    </citation>
    <scope>NUCLEOTIDE SEQUENCE</scope>
    <source>
        <strain evidence="2">GVMAG-S-3300012000-57</strain>
    </source>
</reference>
<keyword evidence="1" id="KW-0812">Transmembrane</keyword>
<evidence type="ECO:0000256" key="1">
    <source>
        <dbReference type="SAM" id="Phobius"/>
    </source>
</evidence>
<organism evidence="2">
    <name type="scientific">viral metagenome</name>
    <dbReference type="NCBI Taxonomy" id="1070528"/>
    <lineage>
        <taxon>unclassified sequences</taxon>
        <taxon>metagenomes</taxon>
        <taxon>organismal metagenomes</taxon>
    </lineage>
</organism>
<keyword evidence="1" id="KW-1133">Transmembrane helix</keyword>
<feature type="transmembrane region" description="Helical" evidence="1">
    <location>
        <begin position="67"/>
        <end position="86"/>
    </location>
</feature>